<dbReference type="Proteomes" id="UP001234202">
    <property type="component" value="Unassembled WGS sequence"/>
</dbReference>
<gene>
    <name evidence="1" type="ORF">QFC24_002556</name>
</gene>
<comment type="caution">
    <text evidence="1">The sequence shown here is derived from an EMBL/GenBank/DDBJ whole genome shotgun (WGS) entry which is preliminary data.</text>
</comment>
<name>A0ACC2XR97_9TREE</name>
<sequence length="423" mass="46458">MKRSLSASPTLSWSSISSFQDSDDAGPSTNRTSPAYRSHKHARAEENVLPTSADQVIECTVGPICSVSPQTFTTQQALQSHYIKAHSFICRGQVSRRKPHPRNPQVETGSENGNALGEGQGEDTEMEECGKIFPEERLLELHIIENHDPIALVKQSQGENIVRFFVFHENSVSLSLRLITFPVFLHLRRIYAFAHLLATFSSIVFFHEISALSDSQRQKIEEDIWSRNIIGDLLRRFGPGVSLIRPTWAPRPPPSSGPSKTSPVKQQSGSSSSEVLHAARNTFESKPRTTPKQRIAIPSTDALRIPRSSHAVASAADSDSENGNSDYGMSADEQKSLQRHAQTPPETKVAQGSHRSSAHTAPHAALASSTKVVEDADMDALSLSLADTSLGFVPRGVRKKQRERGKAQLTSVAFQNDTPVEMR</sequence>
<reference evidence="1" key="1">
    <citation type="submission" date="2023-04" db="EMBL/GenBank/DDBJ databases">
        <title>Draft Genome sequencing of Naganishia species isolated from polar environments using Oxford Nanopore Technology.</title>
        <authorList>
            <person name="Leo P."/>
            <person name="Venkateswaran K."/>
        </authorList>
    </citation>
    <scope>NUCLEOTIDE SEQUENCE</scope>
    <source>
        <strain evidence="1">DBVPG 5303</strain>
    </source>
</reference>
<protein>
    <submittedName>
        <fullName evidence="1">Uncharacterized protein</fullName>
    </submittedName>
</protein>
<evidence type="ECO:0000313" key="2">
    <source>
        <dbReference type="Proteomes" id="UP001234202"/>
    </source>
</evidence>
<proteinExistence type="predicted"/>
<dbReference type="EMBL" id="JASBWV010000007">
    <property type="protein sequence ID" value="KAJ9125772.1"/>
    <property type="molecule type" value="Genomic_DNA"/>
</dbReference>
<keyword evidence="2" id="KW-1185">Reference proteome</keyword>
<evidence type="ECO:0000313" key="1">
    <source>
        <dbReference type="EMBL" id="KAJ9125772.1"/>
    </source>
</evidence>
<organism evidence="1 2">
    <name type="scientific">Naganishia onofrii</name>
    <dbReference type="NCBI Taxonomy" id="1851511"/>
    <lineage>
        <taxon>Eukaryota</taxon>
        <taxon>Fungi</taxon>
        <taxon>Dikarya</taxon>
        <taxon>Basidiomycota</taxon>
        <taxon>Agaricomycotina</taxon>
        <taxon>Tremellomycetes</taxon>
        <taxon>Filobasidiales</taxon>
        <taxon>Filobasidiaceae</taxon>
        <taxon>Naganishia</taxon>
    </lineage>
</organism>
<accession>A0ACC2XR97</accession>